<accession>A0A8T0FK99</accession>
<dbReference type="Proteomes" id="UP000807504">
    <property type="component" value="Unassembled WGS sequence"/>
</dbReference>
<reference evidence="2" key="1">
    <citation type="journal article" date="2020" name="bioRxiv">
        <title>Chromosome-level reference genome of the European wasp spider Argiope bruennichi: a resource for studies on range expansion and evolutionary adaptation.</title>
        <authorList>
            <person name="Sheffer M.M."/>
            <person name="Hoppe A."/>
            <person name="Krehenwinkel H."/>
            <person name="Uhl G."/>
            <person name="Kuss A.W."/>
            <person name="Jensen L."/>
            <person name="Jensen C."/>
            <person name="Gillespie R.G."/>
            <person name="Hoff K.J."/>
            <person name="Prost S."/>
        </authorList>
    </citation>
    <scope>NUCLEOTIDE SEQUENCE</scope>
</reference>
<evidence type="ECO:0000313" key="3">
    <source>
        <dbReference type="Proteomes" id="UP000807504"/>
    </source>
</evidence>
<dbReference type="InterPro" id="IPR038717">
    <property type="entry name" value="Tc1-like_DDE_dom"/>
</dbReference>
<dbReference type="InterPro" id="IPR036397">
    <property type="entry name" value="RNaseH_sf"/>
</dbReference>
<dbReference type="PANTHER" id="PTHR33939:SF1">
    <property type="entry name" value="DUF4371 DOMAIN-CONTAINING PROTEIN"/>
    <property type="match status" value="1"/>
</dbReference>
<comment type="caution">
    <text evidence="2">The sequence shown here is derived from an EMBL/GenBank/DDBJ whole genome shotgun (WGS) entry which is preliminary data.</text>
</comment>
<proteinExistence type="predicted"/>
<evidence type="ECO:0000313" key="2">
    <source>
        <dbReference type="EMBL" id="KAF8791431.1"/>
    </source>
</evidence>
<sequence length="288" mass="33656">MNNRKVLMERPEIVFWRHRYLREMRCHRKAGRRIVYIDETWVDSNLTFKKCWQDDTVLGTTANVNSKNRLIVVHAGSSTGFLTGALLVYKASTKSGDYHWQMNYENFKKWVLEKLLPNLQPNSVVCMDNAPYHTTVENPTPTKYSTKKVMIDWLKNNGIPCDQKMRKAELFSLIDSNRPKKIVYKIDNLIEKEGHEVIRLPPYHCDLNAIEFVWSSVYNTGVAWTQHKNNRHTLLPDRLNIAHPLLLSLEELQEISSSSTITANFCSIRIIQKAFLLKEFEDNCDQRL</sequence>
<dbReference type="PANTHER" id="PTHR33939">
    <property type="entry name" value="PROTEIN CBG22215"/>
    <property type="match status" value="1"/>
</dbReference>
<feature type="domain" description="Tc1-like transposase DDE" evidence="1">
    <location>
        <begin position="101"/>
        <end position="218"/>
    </location>
</feature>
<dbReference type="EMBL" id="JABXBU010000011">
    <property type="protein sequence ID" value="KAF8791431.1"/>
    <property type="molecule type" value="Genomic_DNA"/>
</dbReference>
<dbReference type="Gene3D" id="3.30.420.10">
    <property type="entry name" value="Ribonuclease H-like superfamily/Ribonuclease H"/>
    <property type="match status" value="1"/>
</dbReference>
<evidence type="ECO:0000259" key="1">
    <source>
        <dbReference type="Pfam" id="PF13358"/>
    </source>
</evidence>
<reference evidence="2" key="2">
    <citation type="submission" date="2020-06" db="EMBL/GenBank/DDBJ databases">
        <authorList>
            <person name="Sheffer M."/>
        </authorList>
    </citation>
    <scope>NUCLEOTIDE SEQUENCE</scope>
</reference>
<dbReference type="GO" id="GO:0003676">
    <property type="term" value="F:nucleic acid binding"/>
    <property type="evidence" value="ECO:0007669"/>
    <property type="project" value="InterPro"/>
</dbReference>
<name>A0A8T0FK99_ARGBR</name>
<gene>
    <name evidence="2" type="ORF">HNY73_006296</name>
</gene>
<keyword evidence="3" id="KW-1185">Reference proteome</keyword>
<dbReference type="AlphaFoldDB" id="A0A8T0FK99"/>
<organism evidence="2 3">
    <name type="scientific">Argiope bruennichi</name>
    <name type="common">Wasp spider</name>
    <name type="synonym">Aranea bruennichi</name>
    <dbReference type="NCBI Taxonomy" id="94029"/>
    <lineage>
        <taxon>Eukaryota</taxon>
        <taxon>Metazoa</taxon>
        <taxon>Ecdysozoa</taxon>
        <taxon>Arthropoda</taxon>
        <taxon>Chelicerata</taxon>
        <taxon>Arachnida</taxon>
        <taxon>Araneae</taxon>
        <taxon>Araneomorphae</taxon>
        <taxon>Entelegynae</taxon>
        <taxon>Araneoidea</taxon>
        <taxon>Araneidae</taxon>
        <taxon>Argiope</taxon>
    </lineage>
</organism>
<dbReference type="Pfam" id="PF13358">
    <property type="entry name" value="DDE_3"/>
    <property type="match status" value="1"/>
</dbReference>
<protein>
    <recommendedName>
        <fullName evidence="1">Tc1-like transposase DDE domain-containing protein</fullName>
    </recommendedName>
</protein>